<proteinExistence type="inferred from homology"/>
<dbReference type="GO" id="GO:0009253">
    <property type="term" value="P:peptidoglycan catabolic process"/>
    <property type="evidence" value="ECO:0007669"/>
    <property type="project" value="InterPro"/>
</dbReference>
<dbReference type="CDD" id="cd06414">
    <property type="entry name" value="GH25_LytC-like"/>
    <property type="match status" value="1"/>
</dbReference>
<sequence length="301" mass="33447">MGIYKGIDVSLWQKNINFNAVKASGIDFVIINAGYGHSIHQKDPYFEQNYGRAKAAGLNVGAYWYSYADSATDAKLEADTCLTAIAGKQFDYPIYFDLEEKSQFKQGTDFCSELVKAFCSEIESHGYYAGLYISRSPLQNYISPDVASRYALWIAEYNPRLNYSGNCGIWQYSSNGSIAGISGNVDLDYSYIDYPAIIRKKGLNGYGANTKPLKSTDEIVAEVLAGKWGNGTDRKNRLSAAGYNYSSIQAAVNQRLNQKSIDTLAREVIQGKWGNDPQRSQKLRAAGYDPTAVQRRVNQLL</sequence>
<comment type="similarity">
    <text evidence="1">Belongs to the glycosyl hydrolase 25 family.</text>
</comment>
<protein>
    <submittedName>
        <fullName evidence="3">1,4-beta-N-acetylmuramidase</fullName>
    </submittedName>
</protein>
<evidence type="ECO:0000313" key="4">
    <source>
        <dbReference type="Proteomes" id="UP000192638"/>
    </source>
</evidence>
<dbReference type="PROSITE" id="PS51904">
    <property type="entry name" value="GLYCOSYL_HYDROL_F25_2"/>
    <property type="match status" value="1"/>
</dbReference>
<dbReference type="RefSeq" id="WP_081530743.1">
    <property type="nucleotide sequence ID" value="NZ_NBEB01000061.1"/>
</dbReference>
<accession>A0A1V9QQP1</accession>
<evidence type="ECO:0000259" key="2">
    <source>
        <dbReference type="SMART" id="SM01095"/>
    </source>
</evidence>
<dbReference type="PANTHER" id="PTHR34135">
    <property type="entry name" value="LYSOZYME"/>
    <property type="match status" value="1"/>
</dbReference>
<reference evidence="3 4" key="1">
    <citation type="submission" date="2017-03" db="EMBL/GenBank/DDBJ databases">
        <title>Phylogenomics and comparative genomics of Lactobacillus salivarius, a mammalian gut commensal.</title>
        <authorList>
            <person name="Harris H.M."/>
        </authorList>
    </citation>
    <scope>NUCLEOTIDE SEQUENCE [LARGE SCALE GENOMIC DNA]</scope>
    <source>
        <strain evidence="3 4">LMG 14477</strain>
    </source>
</reference>
<evidence type="ECO:0000256" key="1">
    <source>
        <dbReference type="ARBA" id="ARBA00010646"/>
    </source>
</evidence>
<dbReference type="InterPro" id="IPR013168">
    <property type="entry name" value="Cpl_7_lyso_C"/>
</dbReference>
<feature type="domain" description="Cpl-7 lysozyme C-terminal" evidence="2">
    <location>
        <begin position="261"/>
        <end position="301"/>
    </location>
</feature>
<dbReference type="AlphaFoldDB" id="A0A1V9QQP1"/>
<dbReference type="GO" id="GO:0016052">
    <property type="term" value="P:carbohydrate catabolic process"/>
    <property type="evidence" value="ECO:0007669"/>
    <property type="project" value="TreeGrafter"/>
</dbReference>
<dbReference type="Proteomes" id="UP000192638">
    <property type="component" value="Unassembled WGS sequence"/>
</dbReference>
<organism evidence="3 4">
    <name type="scientific">Ligilactobacillus salivarius</name>
    <dbReference type="NCBI Taxonomy" id="1624"/>
    <lineage>
        <taxon>Bacteria</taxon>
        <taxon>Bacillati</taxon>
        <taxon>Bacillota</taxon>
        <taxon>Bacilli</taxon>
        <taxon>Lactobacillales</taxon>
        <taxon>Lactobacillaceae</taxon>
        <taxon>Ligilactobacillus</taxon>
    </lineage>
</organism>
<dbReference type="EMBL" id="NBEB01000061">
    <property type="protein sequence ID" value="OQQ83031.1"/>
    <property type="molecule type" value="Genomic_DNA"/>
</dbReference>
<dbReference type="SMART" id="SM01095">
    <property type="entry name" value="Cpl-7"/>
    <property type="match status" value="2"/>
</dbReference>
<evidence type="ECO:0000313" key="3">
    <source>
        <dbReference type="EMBL" id="OQQ83031.1"/>
    </source>
</evidence>
<dbReference type="Pfam" id="PF01183">
    <property type="entry name" value="Glyco_hydro_25"/>
    <property type="match status" value="1"/>
</dbReference>
<dbReference type="InterPro" id="IPR002053">
    <property type="entry name" value="Glyco_hydro_25"/>
</dbReference>
<comment type="caution">
    <text evidence="3">The sequence shown here is derived from an EMBL/GenBank/DDBJ whole genome shotgun (WGS) entry which is preliminary data.</text>
</comment>
<feature type="domain" description="Cpl-7 lysozyme C-terminal" evidence="2">
    <location>
        <begin position="216"/>
        <end position="257"/>
    </location>
</feature>
<dbReference type="SUPFAM" id="SSF51445">
    <property type="entry name" value="(Trans)glycosidases"/>
    <property type="match status" value="1"/>
</dbReference>
<dbReference type="GO" id="GO:0003796">
    <property type="term" value="F:lysozyme activity"/>
    <property type="evidence" value="ECO:0007669"/>
    <property type="project" value="InterPro"/>
</dbReference>
<dbReference type="GO" id="GO:0016998">
    <property type="term" value="P:cell wall macromolecule catabolic process"/>
    <property type="evidence" value="ECO:0007669"/>
    <property type="project" value="InterPro"/>
</dbReference>
<name>A0A1V9QQP1_9LACO</name>
<dbReference type="Gene3D" id="3.20.20.80">
    <property type="entry name" value="Glycosidases"/>
    <property type="match status" value="1"/>
</dbReference>
<dbReference type="Pfam" id="PF08230">
    <property type="entry name" value="CW_7"/>
    <property type="match status" value="2"/>
</dbReference>
<gene>
    <name evidence="3" type="ORF">B6U60_06710</name>
</gene>
<dbReference type="PANTHER" id="PTHR34135:SF2">
    <property type="entry name" value="LYSOZYME"/>
    <property type="match status" value="1"/>
</dbReference>
<dbReference type="InterPro" id="IPR017853">
    <property type="entry name" value="GH"/>
</dbReference>